<keyword evidence="5 8" id="KW-0143">Chaperone</keyword>
<dbReference type="InterPro" id="IPR036628">
    <property type="entry name" value="Clp_N_dom_sf"/>
</dbReference>
<evidence type="ECO:0000256" key="9">
    <source>
        <dbReference type="SAM" id="Coils"/>
    </source>
</evidence>
<dbReference type="SUPFAM" id="SSF52540">
    <property type="entry name" value="P-loop containing nucleoside triphosphate hydrolases"/>
    <property type="match status" value="2"/>
</dbReference>
<dbReference type="Pfam" id="PF00004">
    <property type="entry name" value="AAA"/>
    <property type="match status" value="1"/>
</dbReference>
<comment type="subunit">
    <text evidence="6">Homohexamer. The oligomerization is ATP-dependent.</text>
</comment>
<dbReference type="AlphaFoldDB" id="A0A1F6BXF6"/>
<dbReference type="GO" id="GO:0005524">
    <property type="term" value="F:ATP binding"/>
    <property type="evidence" value="ECO:0007669"/>
    <property type="project" value="UniProtKB-KW"/>
</dbReference>
<protein>
    <submittedName>
        <fullName evidence="11">ATP-dependent chaperone ClpB</fullName>
    </submittedName>
</protein>
<dbReference type="CDD" id="cd00009">
    <property type="entry name" value="AAA"/>
    <property type="match status" value="1"/>
</dbReference>
<evidence type="ECO:0000256" key="3">
    <source>
        <dbReference type="ARBA" id="ARBA00022741"/>
    </source>
</evidence>
<dbReference type="Pfam" id="PF10431">
    <property type="entry name" value="ClpB_D2-small"/>
    <property type="match status" value="1"/>
</dbReference>
<comment type="similarity">
    <text evidence="1 8">Belongs to the ClpA/ClpB family.</text>
</comment>
<dbReference type="GO" id="GO:0005737">
    <property type="term" value="C:cytoplasm"/>
    <property type="evidence" value="ECO:0007669"/>
    <property type="project" value="TreeGrafter"/>
</dbReference>
<dbReference type="Gene3D" id="1.10.8.60">
    <property type="match status" value="1"/>
</dbReference>
<dbReference type="SMART" id="SM00382">
    <property type="entry name" value="AAA"/>
    <property type="match status" value="2"/>
</dbReference>
<dbReference type="Gene3D" id="3.40.50.300">
    <property type="entry name" value="P-loop containing nucleotide triphosphate hydrolases"/>
    <property type="match status" value="3"/>
</dbReference>
<keyword evidence="3 8" id="KW-0547">Nucleotide-binding</keyword>
<dbReference type="SMART" id="SM01086">
    <property type="entry name" value="ClpB_D2-small"/>
    <property type="match status" value="1"/>
</dbReference>
<feature type="coiled-coil region" evidence="9">
    <location>
        <begin position="414"/>
        <end position="579"/>
    </location>
</feature>
<dbReference type="GO" id="GO:0016887">
    <property type="term" value="F:ATP hydrolysis activity"/>
    <property type="evidence" value="ECO:0007669"/>
    <property type="project" value="InterPro"/>
</dbReference>
<dbReference type="InterPro" id="IPR028299">
    <property type="entry name" value="ClpA/B_CS2"/>
</dbReference>
<dbReference type="EMBL" id="MFKO01000005">
    <property type="protein sequence ID" value="OGG41644.1"/>
    <property type="molecule type" value="Genomic_DNA"/>
</dbReference>
<dbReference type="GO" id="GO:0034605">
    <property type="term" value="P:cellular response to heat"/>
    <property type="evidence" value="ECO:0007669"/>
    <property type="project" value="TreeGrafter"/>
</dbReference>
<dbReference type="Gene3D" id="1.10.1780.10">
    <property type="entry name" value="Clp, N-terminal domain"/>
    <property type="match status" value="1"/>
</dbReference>
<dbReference type="STRING" id="1798475.A2837_00690"/>
<accession>A0A1F6BXF6</accession>
<dbReference type="PROSITE" id="PS00870">
    <property type="entry name" value="CLPAB_1"/>
    <property type="match status" value="1"/>
</dbReference>
<dbReference type="InterPro" id="IPR050130">
    <property type="entry name" value="ClpA_ClpB"/>
</dbReference>
<proteinExistence type="inferred from homology"/>
<dbReference type="PROSITE" id="PS00871">
    <property type="entry name" value="CLPAB_2"/>
    <property type="match status" value="1"/>
</dbReference>
<evidence type="ECO:0000256" key="5">
    <source>
        <dbReference type="ARBA" id="ARBA00023186"/>
    </source>
</evidence>
<dbReference type="InterPro" id="IPR027417">
    <property type="entry name" value="P-loop_NTPase"/>
</dbReference>
<dbReference type="PANTHER" id="PTHR11638:SF18">
    <property type="entry name" value="HEAT SHOCK PROTEIN 104"/>
    <property type="match status" value="1"/>
</dbReference>
<keyword evidence="9" id="KW-0175">Coiled coil</keyword>
<evidence type="ECO:0000313" key="11">
    <source>
        <dbReference type="EMBL" id="OGG41644.1"/>
    </source>
</evidence>
<evidence type="ECO:0000256" key="1">
    <source>
        <dbReference type="ARBA" id="ARBA00008675"/>
    </source>
</evidence>
<keyword evidence="4 8" id="KW-0067">ATP-binding</keyword>
<dbReference type="FunFam" id="3.40.50.300:FF:000120">
    <property type="entry name" value="ATP-dependent chaperone ClpB"/>
    <property type="match status" value="1"/>
</dbReference>
<dbReference type="InterPro" id="IPR019489">
    <property type="entry name" value="Clp_ATPase_C"/>
</dbReference>
<organism evidence="11 12">
    <name type="scientific">Candidatus Kaiserbacteria bacterium RIFCSPHIGHO2_01_FULL_46_22</name>
    <dbReference type="NCBI Taxonomy" id="1798475"/>
    <lineage>
        <taxon>Bacteria</taxon>
        <taxon>Candidatus Kaiseribacteriota</taxon>
    </lineage>
</organism>
<dbReference type="InterPro" id="IPR004176">
    <property type="entry name" value="Clp_R_N"/>
</dbReference>
<dbReference type="FunFam" id="3.40.50.300:FF:000025">
    <property type="entry name" value="ATP-dependent Clp protease subunit"/>
    <property type="match status" value="1"/>
</dbReference>
<evidence type="ECO:0000256" key="2">
    <source>
        <dbReference type="ARBA" id="ARBA00022737"/>
    </source>
</evidence>
<evidence type="ECO:0000256" key="6">
    <source>
        <dbReference type="ARBA" id="ARBA00026057"/>
    </source>
</evidence>
<dbReference type="PANTHER" id="PTHR11638">
    <property type="entry name" value="ATP-DEPENDENT CLP PROTEASE"/>
    <property type="match status" value="1"/>
</dbReference>
<dbReference type="PRINTS" id="PR00300">
    <property type="entry name" value="CLPPROTEASEA"/>
</dbReference>
<dbReference type="InterPro" id="IPR041546">
    <property type="entry name" value="ClpA/ClpB_AAA_lid"/>
</dbReference>
<reference evidence="11 12" key="1">
    <citation type="journal article" date="2016" name="Nat. Commun.">
        <title>Thousands of microbial genomes shed light on interconnected biogeochemical processes in an aquifer system.</title>
        <authorList>
            <person name="Anantharaman K."/>
            <person name="Brown C.T."/>
            <person name="Hug L.A."/>
            <person name="Sharon I."/>
            <person name="Castelle C.J."/>
            <person name="Probst A.J."/>
            <person name="Thomas B.C."/>
            <person name="Singh A."/>
            <person name="Wilkins M.J."/>
            <person name="Karaoz U."/>
            <person name="Brodie E.L."/>
            <person name="Williams K.H."/>
            <person name="Hubbard S.S."/>
            <person name="Banfield J.F."/>
        </authorList>
    </citation>
    <scope>NUCLEOTIDE SEQUENCE [LARGE SCALE GENOMIC DNA]</scope>
</reference>
<dbReference type="InterPro" id="IPR001270">
    <property type="entry name" value="ClpA/B"/>
</dbReference>
<dbReference type="CDD" id="cd19499">
    <property type="entry name" value="RecA-like_ClpB_Hsp104-like"/>
    <property type="match status" value="1"/>
</dbReference>
<dbReference type="Pfam" id="PF17871">
    <property type="entry name" value="AAA_lid_9"/>
    <property type="match status" value="1"/>
</dbReference>
<evidence type="ECO:0000256" key="7">
    <source>
        <dbReference type="PROSITE-ProRule" id="PRU01251"/>
    </source>
</evidence>
<dbReference type="FunFam" id="3.40.50.300:FF:000010">
    <property type="entry name" value="Chaperone clpB 1, putative"/>
    <property type="match status" value="1"/>
</dbReference>
<dbReference type="SUPFAM" id="SSF81923">
    <property type="entry name" value="Double Clp-N motif"/>
    <property type="match status" value="1"/>
</dbReference>
<dbReference type="InterPro" id="IPR003593">
    <property type="entry name" value="AAA+_ATPase"/>
</dbReference>
<dbReference type="InterPro" id="IPR003959">
    <property type="entry name" value="ATPase_AAA_core"/>
</dbReference>
<dbReference type="Proteomes" id="UP000176322">
    <property type="component" value="Unassembled WGS sequence"/>
</dbReference>
<dbReference type="PROSITE" id="PS51903">
    <property type="entry name" value="CLP_R"/>
    <property type="match status" value="1"/>
</dbReference>
<gene>
    <name evidence="11" type="ORF">A2837_00690</name>
</gene>
<sequence length="895" mass="99847">MPNFHNFTTRAKEAIRKAHELAIERGQNHVSPIHLLAALSMQDESTVISILDRLDVDIIAFTDLLLEALEGAEVGSQVAQSYQLYLTPELARALEQAGKIAEGLGDSYVGPEHLFLATIESPGPAIEVLQRSQIDKRKVTNALKEVRENSVTDAEQPKKFRALSRYTRNLTKLAAENKLDPVIGRDTEVQRVIQILSRRTKNNPVLIGEAGVGKTAIAEGLAQIIVQSNVPESVKEKEILSLDLGLLVAGTKFRGEFEERLKAVMKEVEQSEGKVILFIDELHTIVGAGAAEGSMDASNMLKPALARGEVRIIGATTLKEYQKYIERDPALTRRFQPVFVNEPSPDDAIAILRGITEKYELFHGVRITDDAIVAAVSLSSRYISDRFLPDKAVDLIDEAASALRISLENKPEELEITDRQVRRLEIEREALRKEEGLSQNKEKIRSRLGDIEGEINELRDKTKTLETKWLNEKEALGDMGRFKKELESLRLEADAAEATADLTRAAEIRYVTIPELEKKLEEKTARLRKLQRSRRLLREEVTEEDIAAVVSRWTGIPVSRMLEAEAEKLSRMEEELTKRVVGQNNAVGLISDAVKRSRAGIADPDRPIGSFLFLGPTGVGKTELSRALAEFMFDDPDALLRIDMSEFMEKHSVSKIIGSPPGYVGHEEGGSITERVRHRPYSVVLLDEVEKAHPEVFNILLQVLDSGHLTDAKGRKVNFRNTIIIMTSNIGAEHIDRMSHFGFQTSHDDAAEYGHAKSKVMESLKNFFRPEFLNRLDEIIVFDILSPETIAEIVKLQVNNVVARLRSKEIELVVTDEVMEFLAREGYDPKFGARPLKRVIQSKILTPVANMMVGQGMLKGGKVTVGIKNGELIFDVKKKPRRTPSPVKMSSGVGA</sequence>
<comment type="caution">
    <text evidence="11">The sequence shown here is derived from an EMBL/GenBank/DDBJ whole genome shotgun (WGS) entry which is preliminary data.</text>
</comment>
<evidence type="ECO:0000256" key="4">
    <source>
        <dbReference type="ARBA" id="ARBA00022840"/>
    </source>
</evidence>
<keyword evidence="2 7" id="KW-0677">Repeat</keyword>
<evidence type="ECO:0000259" key="10">
    <source>
        <dbReference type="PROSITE" id="PS51903"/>
    </source>
</evidence>
<evidence type="ECO:0000256" key="8">
    <source>
        <dbReference type="RuleBase" id="RU004432"/>
    </source>
</evidence>
<dbReference type="Pfam" id="PF07724">
    <property type="entry name" value="AAA_2"/>
    <property type="match status" value="1"/>
</dbReference>
<dbReference type="Pfam" id="PF02861">
    <property type="entry name" value="Clp_N"/>
    <property type="match status" value="1"/>
</dbReference>
<evidence type="ECO:0000313" key="12">
    <source>
        <dbReference type="Proteomes" id="UP000176322"/>
    </source>
</evidence>
<feature type="domain" description="Clp R" evidence="10">
    <location>
        <begin position="4"/>
        <end position="149"/>
    </location>
</feature>
<name>A0A1F6BXF6_9BACT</name>
<dbReference type="InterPro" id="IPR018368">
    <property type="entry name" value="ClpA/B_CS1"/>
</dbReference>